<dbReference type="Proteomes" id="UP001183006">
    <property type="component" value="Chromosome"/>
</dbReference>
<dbReference type="RefSeq" id="WP_309307921.1">
    <property type="nucleotide sequence ID" value="NZ_CP133594.1"/>
</dbReference>
<keyword evidence="2" id="KW-1185">Reference proteome</keyword>
<proteinExistence type="predicted"/>
<dbReference type="KEGG" id="mmav:RE476_12260"/>
<dbReference type="EMBL" id="CP133594">
    <property type="protein sequence ID" value="WMW22128.1"/>
    <property type="molecule type" value="Genomic_DNA"/>
</dbReference>
<protein>
    <submittedName>
        <fullName evidence="1">Uncharacterized protein</fullName>
    </submittedName>
</protein>
<accession>A0AA51YJ17</accession>
<dbReference type="GeneID" id="84230927"/>
<sequence>MNLESVVCPGCGTQVLATIPLGQSIVCVSISSGKPVDFGALYKSASRCTSCKKSFACYTTNVVR</sequence>
<evidence type="ECO:0000313" key="1">
    <source>
        <dbReference type="EMBL" id="WMW22128.1"/>
    </source>
</evidence>
<name>A0AA51YJ17_9EURY</name>
<dbReference type="AlphaFoldDB" id="A0AA51YJ17"/>
<reference evidence="1" key="1">
    <citation type="submission" date="2023-08" db="EMBL/GenBank/DDBJ databases">
        <title>Methanolobus mangrovi sp. nov. and Methanolobus sediminis sp. nov, two novel methylotrophic methanogens isolated from mangrove sediments in China.</title>
        <authorList>
            <person name="Zhou J."/>
        </authorList>
    </citation>
    <scope>NUCLEOTIDE SEQUENCE</scope>
    <source>
        <strain evidence="1">FTZ2</strain>
    </source>
</reference>
<gene>
    <name evidence="1" type="ORF">RE476_12260</name>
</gene>
<evidence type="ECO:0000313" key="2">
    <source>
        <dbReference type="Proteomes" id="UP001183006"/>
    </source>
</evidence>
<organism evidence="1 2">
    <name type="scientific">Methanolobus mangrovi</name>
    <dbReference type="NCBI Taxonomy" id="3072977"/>
    <lineage>
        <taxon>Archaea</taxon>
        <taxon>Methanobacteriati</taxon>
        <taxon>Methanobacteriota</taxon>
        <taxon>Stenosarchaea group</taxon>
        <taxon>Methanomicrobia</taxon>
        <taxon>Methanosarcinales</taxon>
        <taxon>Methanosarcinaceae</taxon>
        <taxon>Methanolobus</taxon>
    </lineage>
</organism>